<dbReference type="Proteomes" id="UP001142374">
    <property type="component" value="Unassembled WGS sequence"/>
</dbReference>
<dbReference type="EMBL" id="JANIID010000001">
    <property type="protein sequence ID" value="MCQ8768563.1"/>
    <property type="molecule type" value="Genomic_DNA"/>
</dbReference>
<keyword evidence="3" id="KW-1185">Reference proteome</keyword>
<feature type="signal peptide" evidence="1">
    <location>
        <begin position="1"/>
        <end position="32"/>
    </location>
</feature>
<sequence length="176" mass="19036">MTGTKNRTAARAAVVGLAAALLAGAQAGSASAAPWVADKVRIKAGNGQNECATEFERASRPIVLQRCDTDDLRGNWRIIPWNEHGYFMAKNWASGECLTAGPQPSEQVYTLPCDRSDSGQLWIFDCSNGHLMSAGPTTLLTWWNDNKVSTRFFSPELKAKQSWNVVPRPGPCALGG</sequence>
<protein>
    <recommendedName>
        <fullName evidence="4">Ricin B lectin domain-containing protein</fullName>
    </recommendedName>
</protein>
<accession>A0A9X2LCB4</accession>
<dbReference type="RefSeq" id="WP_168092013.1">
    <property type="nucleotide sequence ID" value="NZ_JAATER010000050.1"/>
</dbReference>
<dbReference type="AlphaFoldDB" id="A0A9X2LCB4"/>
<feature type="chain" id="PRO_5040730077" description="Ricin B lectin domain-containing protein" evidence="1">
    <location>
        <begin position="33"/>
        <end position="176"/>
    </location>
</feature>
<evidence type="ECO:0000313" key="2">
    <source>
        <dbReference type="EMBL" id="MCQ8768563.1"/>
    </source>
</evidence>
<dbReference type="Gene3D" id="2.80.10.50">
    <property type="match status" value="1"/>
</dbReference>
<organism evidence="2 3">
    <name type="scientific">Streptomyces telluris</name>
    <dbReference type="NCBI Taxonomy" id="2720021"/>
    <lineage>
        <taxon>Bacteria</taxon>
        <taxon>Bacillati</taxon>
        <taxon>Actinomycetota</taxon>
        <taxon>Actinomycetes</taxon>
        <taxon>Kitasatosporales</taxon>
        <taxon>Streptomycetaceae</taxon>
        <taxon>Streptomyces</taxon>
    </lineage>
</organism>
<proteinExistence type="predicted"/>
<dbReference type="SUPFAM" id="SSF50370">
    <property type="entry name" value="Ricin B-like lectins"/>
    <property type="match status" value="1"/>
</dbReference>
<dbReference type="PROSITE" id="PS50231">
    <property type="entry name" value="RICIN_B_LECTIN"/>
    <property type="match status" value="1"/>
</dbReference>
<evidence type="ECO:0000313" key="3">
    <source>
        <dbReference type="Proteomes" id="UP001142374"/>
    </source>
</evidence>
<gene>
    <name evidence="2" type="ORF">NQU55_02035</name>
</gene>
<comment type="caution">
    <text evidence="2">The sequence shown here is derived from an EMBL/GenBank/DDBJ whole genome shotgun (WGS) entry which is preliminary data.</text>
</comment>
<reference evidence="2" key="1">
    <citation type="submission" date="2022-06" db="EMBL/GenBank/DDBJ databases">
        <title>WGS of actinobacteria.</title>
        <authorList>
            <person name="Thawai C."/>
        </authorList>
    </citation>
    <scope>NUCLEOTIDE SEQUENCE</scope>
    <source>
        <strain evidence="2">AA8</strain>
    </source>
</reference>
<dbReference type="InterPro" id="IPR035992">
    <property type="entry name" value="Ricin_B-like_lectins"/>
</dbReference>
<evidence type="ECO:0008006" key="4">
    <source>
        <dbReference type="Google" id="ProtNLM"/>
    </source>
</evidence>
<evidence type="ECO:0000256" key="1">
    <source>
        <dbReference type="SAM" id="SignalP"/>
    </source>
</evidence>
<name>A0A9X2LCB4_9ACTN</name>
<keyword evidence="1" id="KW-0732">Signal</keyword>